<feature type="compositionally biased region" description="Low complexity" evidence="7">
    <location>
        <begin position="214"/>
        <end position="226"/>
    </location>
</feature>
<dbReference type="Proteomes" id="UP000050741">
    <property type="component" value="Unassembled WGS sequence"/>
</dbReference>
<keyword evidence="5" id="KW-0418">Kinase</keyword>
<keyword evidence="6" id="KW-0067">ATP-binding</keyword>
<dbReference type="GO" id="GO:0004693">
    <property type="term" value="F:cyclin-dependent protein serine/threonine kinase activity"/>
    <property type="evidence" value="ECO:0007669"/>
    <property type="project" value="TreeGrafter"/>
</dbReference>
<feature type="compositionally biased region" description="Low complexity" evidence="7">
    <location>
        <begin position="133"/>
        <end position="148"/>
    </location>
</feature>
<dbReference type="GO" id="GO:0005829">
    <property type="term" value="C:cytosol"/>
    <property type="evidence" value="ECO:0007669"/>
    <property type="project" value="TreeGrafter"/>
</dbReference>
<reference evidence="10" key="3">
    <citation type="submission" date="2016-06" db="UniProtKB">
        <authorList>
            <consortium name="WormBaseParasite"/>
        </authorList>
    </citation>
    <scope>IDENTIFICATION</scope>
</reference>
<dbReference type="InterPro" id="IPR008271">
    <property type="entry name" value="Ser/Thr_kinase_AS"/>
</dbReference>
<feature type="region of interest" description="Disordered" evidence="7">
    <location>
        <begin position="177"/>
        <end position="230"/>
    </location>
</feature>
<dbReference type="PANTHER" id="PTHR24056">
    <property type="entry name" value="CELL DIVISION PROTEIN KINASE"/>
    <property type="match status" value="1"/>
</dbReference>
<reference evidence="9" key="1">
    <citation type="submission" date="2013-12" db="EMBL/GenBank/DDBJ databases">
        <authorList>
            <person name="Aslett M."/>
        </authorList>
    </citation>
    <scope>NUCLEOTIDE SEQUENCE [LARGE SCALE GENOMIC DNA]</scope>
    <source>
        <strain evidence="9">Lindley</strain>
    </source>
</reference>
<dbReference type="GO" id="GO:0005524">
    <property type="term" value="F:ATP binding"/>
    <property type="evidence" value="ECO:0007669"/>
    <property type="project" value="UniProtKB-KW"/>
</dbReference>
<evidence type="ECO:0000256" key="1">
    <source>
        <dbReference type="ARBA" id="ARBA00006485"/>
    </source>
</evidence>
<dbReference type="AlphaFoldDB" id="A0A183BQ03"/>
<proteinExistence type="inferred from homology"/>
<dbReference type="InterPro" id="IPR000719">
    <property type="entry name" value="Prot_kinase_dom"/>
</dbReference>
<name>A0A183BQ03_GLOPA</name>
<feature type="region of interest" description="Disordered" evidence="7">
    <location>
        <begin position="133"/>
        <end position="162"/>
    </location>
</feature>
<feature type="compositionally biased region" description="Low complexity" evidence="7">
    <location>
        <begin position="374"/>
        <end position="391"/>
    </location>
</feature>
<feature type="region of interest" description="Disordered" evidence="7">
    <location>
        <begin position="407"/>
        <end position="444"/>
    </location>
</feature>
<feature type="region of interest" description="Disordered" evidence="7">
    <location>
        <begin position="262"/>
        <end position="291"/>
    </location>
</feature>
<dbReference type="Gene3D" id="3.30.200.20">
    <property type="entry name" value="Phosphorylase Kinase, domain 1"/>
    <property type="match status" value="1"/>
</dbReference>
<protein>
    <submittedName>
        <fullName evidence="10">Protein kinase domain-containing protein</fullName>
    </submittedName>
</protein>
<organism evidence="9 10">
    <name type="scientific">Globodera pallida</name>
    <name type="common">Potato cyst nematode worm</name>
    <name type="synonym">Heterodera pallida</name>
    <dbReference type="NCBI Taxonomy" id="36090"/>
    <lineage>
        <taxon>Eukaryota</taxon>
        <taxon>Metazoa</taxon>
        <taxon>Ecdysozoa</taxon>
        <taxon>Nematoda</taxon>
        <taxon>Chromadorea</taxon>
        <taxon>Rhabditida</taxon>
        <taxon>Tylenchina</taxon>
        <taxon>Tylenchomorpha</taxon>
        <taxon>Tylenchoidea</taxon>
        <taxon>Heteroderidae</taxon>
        <taxon>Heteroderinae</taxon>
        <taxon>Globodera</taxon>
    </lineage>
</organism>
<sequence length="837" mass="90887">MLSKVLRLAVGCAVGRGAKHRGRAETLGATGMASARRDRSVPSANGTISSGRPTAPRICNRVSLACAVGNSQQKQFFAQLGLRRPSGPSADDGTSSCHGCRKGGFVEGHQSPPTSARTKAKRLLFFGRDNAASTAGAEGESGYSSGSSSRRKKSLGRFTPSGAASSAFFHQTLHIRRKGSKDAGAQQLSENDGGGKGTLRGGEAQPAEGVQVRSNPSTSSDASSNPGDFRSEAQKKRWWMLHSHQNNRPNSSSSVRYIDENVAENGTPLTNSAQLVPDDGGGRRRRPSAPAESAIVANALKGRSATIFPGQHYLISPPKRTLGQKRTESAFAALLSPKDAPFPSLFPMSVSWSVQNGQGPPPPPAPTDETARCSSPHHNNSNSGNNNKHSSATNRFVNALLTMNGRWRTSTGGAAGEEADAGRRREHKTKAYKGNSSSRSRSVGANQQMRLSATMHSIGQPMDDVLLAERASSGALRAPSPFSTYFRAFGFARHNTLSVAGEYSSPFSLPPNDPPGNLSQQSPFSTNSMASPSRKIDGLEMFKRLEKLGEGSYAEIRLQEQEGLPFTAIREISLLRALRHANIVRLHQIIIQQARALVLVFEYMRTDLAKYMEQYPHGLDTFRTKLFLFQLLRGLAFCHEQKILHRDLKPQNLLVNTNGELKLADFGLARAKSVPCRTFSHDVVTLWGVGCIFAEMCIGCALFPGASDALDQLDRIFAVRGTPSAQHWPEATFFAALQLPKWDQFQLDAYAELEWADVDIKLVFKLNDQGRDLLTQLLKLPPRERISAAGAMLHKYFDELPKTLHALSPTESVLIAFNGNKKLSALAADDDRRTCYV</sequence>
<keyword evidence="9" id="KW-1185">Reference proteome</keyword>
<feature type="region of interest" description="Disordered" evidence="7">
    <location>
        <begin position="29"/>
        <end position="54"/>
    </location>
</feature>
<dbReference type="GO" id="GO:0030332">
    <property type="term" value="F:cyclin binding"/>
    <property type="evidence" value="ECO:0007669"/>
    <property type="project" value="TreeGrafter"/>
</dbReference>
<feature type="compositionally biased region" description="Polar residues" evidence="7">
    <location>
        <begin position="517"/>
        <end position="531"/>
    </location>
</feature>
<feature type="compositionally biased region" description="Polar residues" evidence="7">
    <location>
        <begin position="42"/>
        <end position="52"/>
    </location>
</feature>
<dbReference type="PROSITE" id="PS50011">
    <property type="entry name" value="PROTEIN_KINASE_DOM"/>
    <property type="match status" value="1"/>
</dbReference>
<evidence type="ECO:0000313" key="10">
    <source>
        <dbReference type="WBParaSite" id="GPLIN_000268900"/>
    </source>
</evidence>
<reference evidence="9" key="2">
    <citation type="submission" date="2014-05" db="EMBL/GenBank/DDBJ databases">
        <title>The genome and life-stage specific transcriptomes of Globodera pallida elucidate key aspects of plant parasitism by a cyst nematode.</title>
        <authorList>
            <person name="Cotton J.A."/>
            <person name="Lilley C.J."/>
            <person name="Jones L.M."/>
            <person name="Kikuchi T."/>
            <person name="Reid A.J."/>
            <person name="Thorpe P."/>
            <person name="Tsai I.J."/>
            <person name="Beasley H."/>
            <person name="Blok V."/>
            <person name="Cock P.J.A."/>
            <person name="Van den Akker S.E."/>
            <person name="Holroyd N."/>
            <person name="Hunt M."/>
            <person name="Mantelin S."/>
            <person name="Naghra H."/>
            <person name="Pain A."/>
            <person name="Palomares-Rius J.E."/>
            <person name="Zarowiecki M."/>
            <person name="Berriman M."/>
            <person name="Jones J.T."/>
            <person name="Urwin P.E."/>
        </authorList>
    </citation>
    <scope>NUCLEOTIDE SEQUENCE [LARGE SCALE GENOMIC DNA]</scope>
    <source>
        <strain evidence="9">Lindley</strain>
    </source>
</reference>
<feature type="domain" description="Protein kinase" evidence="8">
    <location>
        <begin position="542"/>
        <end position="797"/>
    </location>
</feature>
<dbReference type="InterPro" id="IPR050108">
    <property type="entry name" value="CDK"/>
</dbReference>
<feature type="compositionally biased region" description="Polar residues" evidence="7">
    <location>
        <begin position="434"/>
        <end position="444"/>
    </location>
</feature>
<dbReference type="InterPro" id="IPR011009">
    <property type="entry name" value="Kinase-like_dom_sf"/>
</dbReference>
<dbReference type="WBParaSite" id="GPLIN_000268900">
    <property type="protein sequence ID" value="GPLIN_000268900"/>
    <property type="gene ID" value="GPLIN_000268900"/>
</dbReference>
<keyword evidence="3" id="KW-0808">Transferase</keyword>
<evidence type="ECO:0000256" key="4">
    <source>
        <dbReference type="ARBA" id="ARBA00022741"/>
    </source>
</evidence>
<dbReference type="SUPFAM" id="SSF56112">
    <property type="entry name" value="Protein kinase-like (PK-like)"/>
    <property type="match status" value="1"/>
</dbReference>
<dbReference type="Gene3D" id="1.10.510.10">
    <property type="entry name" value="Transferase(Phosphotransferase) domain 1"/>
    <property type="match status" value="2"/>
</dbReference>
<keyword evidence="4" id="KW-0547">Nucleotide-binding</keyword>
<dbReference type="Pfam" id="PF00069">
    <property type="entry name" value="Pkinase"/>
    <property type="match status" value="1"/>
</dbReference>
<dbReference type="GO" id="GO:0005634">
    <property type="term" value="C:nucleus"/>
    <property type="evidence" value="ECO:0007669"/>
    <property type="project" value="TreeGrafter"/>
</dbReference>
<dbReference type="SMART" id="SM00220">
    <property type="entry name" value="S_TKc"/>
    <property type="match status" value="1"/>
</dbReference>
<comment type="similarity">
    <text evidence="1">Belongs to the protein kinase superfamily. CMGC Ser/Thr protein kinase family. CDC2/CDKX subfamily.</text>
</comment>
<evidence type="ECO:0000256" key="2">
    <source>
        <dbReference type="ARBA" id="ARBA00022527"/>
    </source>
</evidence>
<feature type="region of interest" description="Disordered" evidence="7">
    <location>
        <begin position="351"/>
        <end position="391"/>
    </location>
</feature>
<dbReference type="PROSITE" id="PS00108">
    <property type="entry name" value="PROTEIN_KINASE_ST"/>
    <property type="match status" value="1"/>
</dbReference>
<keyword evidence="2" id="KW-0723">Serine/threonine-protein kinase</keyword>
<evidence type="ECO:0000256" key="6">
    <source>
        <dbReference type="ARBA" id="ARBA00022840"/>
    </source>
</evidence>
<evidence type="ECO:0000256" key="3">
    <source>
        <dbReference type="ARBA" id="ARBA00022679"/>
    </source>
</evidence>
<accession>A0A183BQ03</accession>
<evidence type="ECO:0000259" key="8">
    <source>
        <dbReference type="PROSITE" id="PS50011"/>
    </source>
</evidence>
<evidence type="ECO:0000313" key="9">
    <source>
        <dbReference type="Proteomes" id="UP000050741"/>
    </source>
</evidence>
<evidence type="ECO:0000256" key="7">
    <source>
        <dbReference type="SAM" id="MobiDB-lite"/>
    </source>
</evidence>
<feature type="region of interest" description="Disordered" evidence="7">
    <location>
        <begin position="506"/>
        <end position="532"/>
    </location>
</feature>
<evidence type="ECO:0000256" key="5">
    <source>
        <dbReference type="ARBA" id="ARBA00022777"/>
    </source>
</evidence>
<dbReference type="PANTHER" id="PTHR24056:SF189">
    <property type="entry name" value="PROTEIN KINASE DOMAIN-CONTAINING PROTEIN"/>
    <property type="match status" value="1"/>
</dbReference>